<protein>
    <submittedName>
        <fullName evidence="15">UvrABC system protein A</fullName>
    </submittedName>
</protein>
<evidence type="ECO:0000256" key="7">
    <source>
        <dbReference type="ARBA" id="ARBA00022769"/>
    </source>
</evidence>
<accession>A0ABM8VIP4</accession>
<keyword evidence="10" id="KW-0067">ATP-binding</keyword>
<feature type="domain" description="UvrA DNA-binding" evidence="14">
    <location>
        <begin position="80"/>
        <end position="147"/>
    </location>
</feature>
<evidence type="ECO:0000256" key="4">
    <source>
        <dbReference type="ARBA" id="ARBA00022737"/>
    </source>
</evidence>
<keyword evidence="3" id="KW-0479">Metal-binding</keyword>
<reference evidence="15 16" key="1">
    <citation type="submission" date="2021-06" db="EMBL/GenBank/DDBJ databases">
        <authorList>
            <person name="Criscuolo A."/>
        </authorList>
    </citation>
    <scope>NUCLEOTIDE SEQUENCE [LARGE SCALE GENOMIC DNA]</scope>
    <source>
        <strain evidence="16">CIP 111802</strain>
    </source>
</reference>
<proteinExistence type="predicted"/>
<evidence type="ECO:0000256" key="3">
    <source>
        <dbReference type="ARBA" id="ARBA00022723"/>
    </source>
</evidence>
<dbReference type="InterPro" id="IPR041552">
    <property type="entry name" value="UvrA_DNA-bd"/>
</dbReference>
<evidence type="ECO:0000313" key="16">
    <source>
        <dbReference type="Proteomes" id="UP000730618"/>
    </source>
</evidence>
<evidence type="ECO:0000256" key="10">
    <source>
        <dbReference type="ARBA" id="ARBA00022840"/>
    </source>
</evidence>
<keyword evidence="16" id="KW-1185">Reference proteome</keyword>
<evidence type="ECO:0000256" key="6">
    <source>
        <dbReference type="ARBA" id="ARBA00022763"/>
    </source>
</evidence>
<evidence type="ECO:0000256" key="9">
    <source>
        <dbReference type="ARBA" id="ARBA00022833"/>
    </source>
</evidence>
<keyword evidence="9" id="KW-0862">Zinc</keyword>
<organism evidence="15 16">
    <name type="scientific">Paenibacillus allorhizosphaerae</name>
    <dbReference type="NCBI Taxonomy" id="2849866"/>
    <lineage>
        <taxon>Bacteria</taxon>
        <taxon>Bacillati</taxon>
        <taxon>Bacillota</taxon>
        <taxon>Bacilli</taxon>
        <taxon>Bacillales</taxon>
        <taxon>Paenibacillaceae</taxon>
        <taxon>Paenibacillus</taxon>
    </lineage>
</organism>
<keyword evidence="11" id="KW-0267">Excision nuclease</keyword>
<keyword evidence="6" id="KW-0227">DNA damage</keyword>
<evidence type="ECO:0000256" key="13">
    <source>
        <dbReference type="ARBA" id="ARBA00023204"/>
    </source>
</evidence>
<comment type="subcellular location">
    <subcellularLocation>
        <location evidence="1">Cytoplasm</location>
    </subcellularLocation>
</comment>
<keyword evidence="4" id="KW-0677">Repeat</keyword>
<evidence type="ECO:0000259" key="14">
    <source>
        <dbReference type="Pfam" id="PF17755"/>
    </source>
</evidence>
<dbReference type="PANTHER" id="PTHR43152:SF3">
    <property type="entry name" value="UVRABC SYSTEM PROTEIN A"/>
    <property type="match status" value="1"/>
</dbReference>
<evidence type="ECO:0000256" key="2">
    <source>
        <dbReference type="ARBA" id="ARBA00022490"/>
    </source>
</evidence>
<evidence type="ECO:0000256" key="11">
    <source>
        <dbReference type="ARBA" id="ARBA00022881"/>
    </source>
</evidence>
<dbReference type="Proteomes" id="UP000730618">
    <property type="component" value="Unassembled WGS sequence"/>
</dbReference>
<dbReference type="PANTHER" id="PTHR43152">
    <property type="entry name" value="UVRABC SYSTEM PROTEIN A"/>
    <property type="match status" value="1"/>
</dbReference>
<gene>
    <name evidence="15" type="primary">uvrA_3</name>
    <name evidence="15" type="ORF">PAECIP111802_03257</name>
</gene>
<name>A0ABM8VIP4_9BACL</name>
<evidence type="ECO:0000256" key="5">
    <source>
        <dbReference type="ARBA" id="ARBA00022741"/>
    </source>
</evidence>
<keyword evidence="8" id="KW-0863">Zinc-finger</keyword>
<keyword evidence="2" id="KW-0963">Cytoplasm</keyword>
<evidence type="ECO:0000256" key="1">
    <source>
        <dbReference type="ARBA" id="ARBA00004496"/>
    </source>
</evidence>
<dbReference type="Pfam" id="PF17755">
    <property type="entry name" value="UvrA_DNA-bind"/>
    <property type="match status" value="1"/>
</dbReference>
<keyword evidence="12" id="KW-0238">DNA-binding</keyword>
<evidence type="ECO:0000256" key="12">
    <source>
        <dbReference type="ARBA" id="ARBA00023125"/>
    </source>
</evidence>
<sequence length="261" mass="29082">MDSMKLPLKKFNAKRPGALIGTITEVSEYLRLLYAMVGKSGHGSWTSPDSSENSLDGACFSCNGTGTVLGDIDPSRMTVPELSLKHGAMLLWAGTHCGPVEMIKQLAKMIGIDFVRPLAEQDKRFTDILLYGYDNEPVSYIHKNKQMKGFYRGCVFDLRQMRDAGTTSWGNLRAIHFFSHQVKCPECNGSELVPESLPITRLPISELLPFIQNLPSSLDDRDLKISSEVIDEIELRLIYLKKIGLKALPSVNVNPFFTQLG</sequence>
<comment type="caution">
    <text evidence="15">The sequence shown here is derived from an EMBL/GenBank/DDBJ whole genome shotgun (WGS) entry which is preliminary data.</text>
</comment>
<keyword evidence="13" id="KW-0234">DNA repair</keyword>
<evidence type="ECO:0000313" key="15">
    <source>
        <dbReference type="EMBL" id="CAG7644411.1"/>
    </source>
</evidence>
<keyword evidence="7" id="KW-0228">DNA excision</keyword>
<dbReference type="EMBL" id="CAJVCE010000008">
    <property type="protein sequence ID" value="CAG7644411.1"/>
    <property type="molecule type" value="Genomic_DNA"/>
</dbReference>
<keyword evidence="5" id="KW-0547">Nucleotide-binding</keyword>
<evidence type="ECO:0000256" key="8">
    <source>
        <dbReference type="ARBA" id="ARBA00022771"/>
    </source>
</evidence>